<dbReference type="PROSITE" id="PS51935">
    <property type="entry name" value="NLPC_P60"/>
    <property type="match status" value="1"/>
</dbReference>
<dbReference type="SUPFAM" id="SSF54001">
    <property type="entry name" value="Cysteine proteinases"/>
    <property type="match status" value="1"/>
</dbReference>
<evidence type="ECO:0000313" key="9">
    <source>
        <dbReference type="Proteomes" id="UP000002754"/>
    </source>
</evidence>
<proteinExistence type="inferred from homology"/>
<keyword evidence="6" id="KW-0732">Signal</keyword>
<dbReference type="eggNOG" id="COG0791">
    <property type="taxonomic scope" value="Bacteria"/>
</dbReference>
<dbReference type="PANTHER" id="PTHR47053:SF1">
    <property type="entry name" value="MUREIN DD-ENDOPEPTIDASE MEPH-RELATED"/>
    <property type="match status" value="1"/>
</dbReference>
<reference evidence="8 9" key="1">
    <citation type="journal article" date="2014" name="Genome Announc.">
        <title>Draft Genome Sequence of Bacillus alcalophilus AV1934, a Classic Alkaliphile Isolated from Human Feces in 1934.</title>
        <authorList>
            <person name="Attie O."/>
            <person name="Jayaprakash A."/>
            <person name="Shah H."/>
            <person name="Paulsen I.T."/>
            <person name="Morino M."/>
            <person name="Takahashi Y."/>
            <person name="Narumi I."/>
            <person name="Sachidanandam R."/>
            <person name="Satoh K."/>
            <person name="Ito M."/>
            <person name="Krulwich T.A."/>
        </authorList>
    </citation>
    <scope>NUCLEOTIDE SEQUENCE [LARGE SCALE GENOMIC DNA]</scope>
    <source>
        <strain evidence="8 9">AV1934</strain>
    </source>
</reference>
<dbReference type="InterPro" id="IPR051202">
    <property type="entry name" value="Peptidase_C40"/>
</dbReference>
<name>A0A094YQR3_ALKAL</name>
<dbReference type="Pfam" id="PF00877">
    <property type="entry name" value="NLPC_P60"/>
    <property type="match status" value="1"/>
</dbReference>
<dbReference type="Pfam" id="PF01471">
    <property type="entry name" value="PG_binding_1"/>
    <property type="match status" value="3"/>
</dbReference>
<gene>
    <name evidence="8" type="ORF">BALCAV_0220430</name>
</gene>
<dbReference type="Gene3D" id="1.10.101.10">
    <property type="entry name" value="PGBD-like superfamily/PGBD"/>
    <property type="match status" value="3"/>
</dbReference>
<dbReference type="SUPFAM" id="SSF47090">
    <property type="entry name" value="PGBD-like"/>
    <property type="match status" value="3"/>
</dbReference>
<sequence length="436" mass="45671">MKKVVMTSTVATGLALATPMVAEAALGDQTLRFGMNHSDVIELQDVLSNKGFFTYEKSTGYFGTITIDAVKDFQRANNLTADGIVGPKTFAALGKAQSSNGQASNNNNSNNTTTTAPTQVASSGILRNGSRGSAVTTLQQQLASLGYYKIKVDGIYGNGTRQAVLNFQRDHNLLVDGIAGPQTLQALANKAGGQAPPQNSNSGSSSKPKEETATPAPPSNIANGIYRVGSSGNAVTELQAQLRSVGVFNQNPTGYFGKDTEASVRAFQRSHNLTVDGIAGPQTLAKLREVATNQGGQQQTGSGNSGNSGGSSTTSPAAFVTNLIAEASLHIGVPYLWGGTTTSGFDCSGYIQYVFKQQGVNLTRTVATQWNAGTAVSQPSVGDVVFFETYTSGPSHNGIYIGNNQFIHSGSSTGVTITSMDNPYWKARYLGAKRLH</sequence>
<organism evidence="8 9">
    <name type="scientific">Alkalihalobacillus alcalophilus ATCC 27647 = CGMCC 1.3604</name>
    <dbReference type="NCBI Taxonomy" id="1218173"/>
    <lineage>
        <taxon>Bacteria</taxon>
        <taxon>Bacillati</taxon>
        <taxon>Bacillota</taxon>
        <taxon>Bacilli</taxon>
        <taxon>Bacillales</taxon>
        <taxon>Bacillaceae</taxon>
        <taxon>Alkalihalobacillus</taxon>
    </lineage>
</organism>
<accession>A0A094YQR3</accession>
<evidence type="ECO:0000256" key="1">
    <source>
        <dbReference type="ARBA" id="ARBA00007074"/>
    </source>
</evidence>
<evidence type="ECO:0000256" key="5">
    <source>
        <dbReference type="SAM" id="MobiDB-lite"/>
    </source>
</evidence>
<feature type="compositionally biased region" description="Low complexity" evidence="5">
    <location>
        <begin position="292"/>
        <end position="302"/>
    </location>
</feature>
<feature type="region of interest" description="Disordered" evidence="5">
    <location>
        <begin position="291"/>
        <end position="314"/>
    </location>
</feature>
<evidence type="ECO:0000256" key="2">
    <source>
        <dbReference type="ARBA" id="ARBA00022670"/>
    </source>
</evidence>
<evidence type="ECO:0000256" key="6">
    <source>
        <dbReference type="SAM" id="SignalP"/>
    </source>
</evidence>
<dbReference type="InterPro" id="IPR002477">
    <property type="entry name" value="Peptidoglycan-bd-like"/>
</dbReference>
<dbReference type="InterPro" id="IPR036366">
    <property type="entry name" value="PGBDSf"/>
</dbReference>
<keyword evidence="2" id="KW-0645">Protease</keyword>
<dbReference type="InterPro" id="IPR038765">
    <property type="entry name" value="Papain-like_cys_pep_sf"/>
</dbReference>
<evidence type="ECO:0000256" key="3">
    <source>
        <dbReference type="ARBA" id="ARBA00022801"/>
    </source>
</evidence>
<feature type="compositionally biased region" description="Polar residues" evidence="5">
    <location>
        <begin position="196"/>
        <end position="206"/>
    </location>
</feature>
<evidence type="ECO:0000313" key="8">
    <source>
        <dbReference type="EMBL" id="KGA95772.1"/>
    </source>
</evidence>
<dbReference type="InterPro" id="IPR000064">
    <property type="entry name" value="NLP_P60_dom"/>
</dbReference>
<comment type="caution">
    <text evidence="8">The sequence shown here is derived from an EMBL/GenBank/DDBJ whole genome shotgun (WGS) entry which is preliminary data.</text>
</comment>
<feature type="chain" id="PRO_5001904130" description="NlpC/P60 domain-containing protein" evidence="6">
    <location>
        <begin position="25"/>
        <end position="436"/>
    </location>
</feature>
<feature type="region of interest" description="Disordered" evidence="5">
    <location>
        <begin position="96"/>
        <end position="118"/>
    </location>
</feature>
<dbReference type="Proteomes" id="UP000002754">
    <property type="component" value="Unassembled WGS sequence"/>
</dbReference>
<dbReference type="GO" id="GO:0006508">
    <property type="term" value="P:proteolysis"/>
    <property type="evidence" value="ECO:0007669"/>
    <property type="project" value="UniProtKB-KW"/>
</dbReference>
<dbReference type="GO" id="GO:0008234">
    <property type="term" value="F:cysteine-type peptidase activity"/>
    <property type="evidence" value="ECO:0007669"/>
    <property type="project" value="UniProtKB-KW"/>
</dbReference>
<dbReference type="PANTHER" id="PTHR47053">
    <property type="entry name" value="MUREIN DD-ENDOPEPTIDASE MEPH-RELATED"/>
    <property type="match status" value="1"/>
</dbReference>
<evidence type="ECO:0000256" key="4">
    <source>
        <dbReference type="ARBA" id="ARBA00022807"/>
    </source>
</evidence>
<keyword evidence="3" id="KW-0378">Hydrolase</keyword>
<dbReference type="OrthoDB" id="9813368at2"/>
<evidence type="ECO:0000259" key="7">
    <source>
        <dbReference type="PROSITE" id="PS51935"/>
    </source>
</evidence>
<feature type="domain" description="NlpC/P60" evidence="7">
    <location>
        <begin position="317"/>
        <end position="436"/>
    </location>
</feature>
<dbReference type="eggNOG" id="COG3409">
    <property type="taxonomic scope" value="Bacteria"/>
</dbReference>
<dbReference type="EMBL" id="ALPT02000105">
    <property type="protein sequence ID" value="KGA95772.1"/>
    <property type="molecule type" value="Genomic_DNA"/>
</dbReference>
<protein>
    <recommendedName>
        <fullName evidence="7">NlpC/P60 domain-containing protein</fullName>
    </recommendedName>
</protein>
<dbReference type="STRING" id="1218173.BALCAV_0220430"/>
<dbReference type="InterPro" id="IPR036365">
    <property type="entry name" value="PGBD-like_sf"/>
</dbReference>
<keyword evidence="4" id="KW-0788">Thiol protease</keyword>
<comment type="similarity">
    <text evidence="1">Belongs to the peptidase C40 family.</text>
</comment>
<dbReference type="Gene3D" id="3.90.1720.10">
    <property type="entry name" value="endopeptidase domain like (from Nostoc punctiforme)"/>
    <property type="match status" value="1"/>
</dbReference>
<dbReference type="AlphaFoldDB" id="A0A094YQR3"/>
<feature type="region of interest" description="Disordered" evidence="5">
    <location>
        <begin position="189"/>
        <end position="224"/>
    </location>
</feature>
<keyword evidence="9" id="KW-1185">Reference proteome</keyword>
<feature type="signal peptide" evidence="6">
    <location>
        <begin position="1"/>
        <end position="24"/>
    </location>
</feature>